<keyword evidence="1" id="KW-0812">Transmembrane</keyword>
<accession>A0A1X0WGM7</accession>
<feature type="transmembrane region" description="Helical" evidence="1">
    <location>
        <begin position="16"/>
        <end position="34"/>
    </location>
</feature>
<evidence type="ECO:0000313" key="3">
    <source>
        <dbReference type="Proteomes" id="UP000192536"/>
    </source>
</evidence>
<dbReference type="RefSeq" id="WP_017490376.1">
    <property type="nucleotide sequence ID" value="NZ_CAUQAZ010000093.1"/>
</dbReference>
<dbReference type="GeneID" id="93566379"/>
<keyword evidence="1" id="KW-0472">Membrane</keyword>
<dbReference type="AlphaFoldDB" id="A0A1X0WGM7"/>
<comment type="caution">
    <text evidence="2">The sequence shown here is derived from an EMBL/GenBank/DDBJ whole genome shotgun (WGS) entry which is preliminary data.</text>
</comment>
<keyword evidence="1" id="KW-1133">Transmembrane helix</keyword>
<name>A0A1X0WGM7_9GAMM</name>
<sequence>MTTISDSVSLSRQSKWSQLLLGLICMAFIYSPLFVLLSGLVFFGCAISFDFITAALALWRLKPW</sequence>
<evidence type="ECO:0000256" key="1">
    <source>
        <dbReference type="SAM" id="Phobius"/>
    </source>
</evidence>
<dbReference type="Proteomes" id="UP000192536">
    <property type="component" value="Unassembled WGS sequence"/>
</dbReference>
<evidence type="ECO:0000313" key="2">
    <source>
        <dbReference type="EMBL" id="ORJ25956.1"/>
    </source>
</evidence>
<keyword evidence="3" id="KW-1185">Reference proteome</keyword>
<dbReference type="EMBL" id="MRWE01000011">
    <property type="protein sequence ID" value="ORJ25956.1"/>
    <property type="molecule type" value="Genomic_DNA"/>
</dbReference>
<reference evidence="2 3" key="1">
    <citation type="journal article" date="2017" name="Int. J. Syst. Evol. Microbiol.">
        <title>Rouxiella badensis sp. nov. and Rouxiella silvae sp. nov. isolated from peat bog soil in Germany and emendation of the genus description.</title>
        <authorList>
            <person name="Le Fleche-Mateos A."/>
            <person name="Kugler J.H."/>
            <person name="Hansen S.H."/>
            <person name="Syldatk C."/>
            <person name="Hausmann R."/>
            <person name="Lomprez F."/>
            <person name="Vandenbogaert M."/>
            <person name="Manuguerra J.C."/>
            <person name="Grimont P.A."/>
        </authorList>
    </citation>
    <scope>NUCLEOTIDE SEQUENCE [LARGE SCALE GENOMIC DNA]</scope>
    <source>
        <strain evidence="2 3">DSM 100043</strain>
    </source>
</reference>
<gene>
    <name evidence="2" type="ORF">BS640_08705</name>
</gene>
<proteinExistence type="predicted"/>
<organism evidence="2 3">
    <name type="scientific">Rouxiella badensis</name>
    <dbReference type="NCBI Taxonomy" id="1646377"/>
    <lineage>
        <taxon>Bacteria</taxon>
        <taxon>Pseudomonadati</taxon>
        <taxon>Pseudomonadota</taxon>
        <taxon>Gammaproteobacteria</taxon>
        <taxon>Enterobacterales</taxon>
        <taxon>Yersiniaceae</taxon>
        <taxon>Rouxiella</taxon>
    </lineage>
</organism>
<protein>
    <submittedName>
        <fullName evidence="2">Uncharacterized protein</fullName>
    </submittedName>
</protein>